<proteinExistence type="predicted"/>
<evidence type="ECO:0000313" key="2">
    <source>
        <dbReference type="EMBL" id="GAA0481234.1"/>
    </source>
</evidence>
<gene>
    <name evidence="2" type="ORF">GCM10009096_24210</name>
</gene>
<accession>A0ABN1API8</accession>
<keyword evidence="1" id="KW-0472">Membrane</keyword>
<dbReference type="EMBL" id="BAAAEM010000003">
    <property type="protein sequence ID" value="GAA0481234.1"/>
    <property type="molecule type" value="Genomic_DNA"/>
</dbReference>
<sequence length="380" mass="42551">MLPLFDRNILSKQVESAMRMGAEKIILLSPTMHGGLLQYADGLRNSNVKIDIVRNASDLQEYPTQGSDLVFLADGVFPDEAIERKLSAASEELIYVVSNADEYQNFERIDLTHRWLGIAVLRSERLSEIAEIPDDWDVGSALLRTAVQAECKRELVSDADMQMDAVPRLQQAEESAAYAIRQLNIVKIPKQNWLDRFAIWPLMRKIIPLLWKSPGAKNYTGFASLGAGLIALIMALFGWPVLSLGLLLTGSLAIMLHRRLSIFSRQDQRTDLVGLCFHLLAAAVLTVAVVHYARVESLFAHITILLLLFGILWIIFAEPEGRHLNGLFPDIPLILLILFLAAALNIFLFGLYFAPLFCLLFIIAKQRLSSTDQERTDPIA</sequence>
<feature type="transmembrane region" description="Helical" evidence="1">
    <location>
        <begin position="272"/>
        <end position="292"/>
    </location>
</feature>
<dbReference type="Proteomes" id="UP001500713">
    <property type="component" value="Unassembled WGS sequence"/>
</dbReference>
<comment type="caution">
    <text evidence="2">The sequence shown here is derived from an EMBL/GenBank/DDBJ whole genome shotgun (WGS) entry which is preliminary data.</text>
</comment>
<name>A0ABN1API8_9SPHN</name>
<organism evidence="2 3">
    <name type="scientific">Parasphingorhabdus litoris</name>
    <dbReference type="NCBI Taxonomy" id="394733"/>
    <lineage>
        <taxon>Bacteria</taxon>
        <taxon>Pseudomonadati</taxon>
        <taxon>Pseudomonadota</taxon>
        <taxon>Alphaproteobacteria</taxon>
        <taxon>Sphingomonadales</taxon>
        <taxon>Sphingomonadaceae</taxon>
        <taxon>Parasphingorhabdus</taxon>
    </lineage>
</organism>
<keyword evidence="1" id="KW-0812">Transmembrane</keyword>
<evidence type="ECO:0000313" key="3">
    <source>
        <dbReference type="Proteomes" id="UP001500713"/>
    </source>
</evidence>
<protein>
    <submittedName>
        <fullName evidence="2">Uncharacterized protein</fullName>
    </submittedName>
</protein>
<feature type="transmembrane region" description="Helical" evidence="1">
    <location>
        <begin position="298"/>
        <end position="319"/>
    </location>
</feature>
<reference evidence="2 3" key="1">
    <citation type="journal article" date="2019" name="Int. J. Syst. Evol. Microbiol.">
        <title>The Global Catalogue of Microorganisms (GCM) 10K type strain sequencing project: providing services to taxonomists for standard genome sequencing and annotation.</title>
        <authorList>
            <consortium name="The Broad Institute Genomics Platform"/>
            <consortium name="The Broad Institute Genome Sequencing Center for Infectious Disease"/>
            <person name="Wu L."/>
            <person name="Ma J."/>
        </authorList>
    </citation>
    <scope>NUCLEOTIDE SEQUENCE [LARGE SCALE GENOMIC DNA]</scope>
    <source>
        <strain evidence="2 3">JCM 14162</strain>
    </source>
</reference>
<evidence type="ECO:0000256" key="1">
    <source>
        <dbReference type="SAM" id="Phobius"/>
    </source>
</evidence>
<feature type="transmembrane region" description="Helical" evidence="1">
    <location>
        <begin position="219"/>
        <end position="237"/>
    </location>
</feature>
<feature type="transmembrane region" description="Helical" evidence="1">
    <location>
        <begin position="331"/>
        <end position="364"/>
    </location>
</feature>
<keyword evidence="3" id="KW-1185">Reference proteome</keyword>
<keyword evidence="1" id="KW-1133">Transmembrane helix</keyword>
<dbReference type="RefSeq" id="WP_229953528.1">
    <property type="nucleotide sequence ID" value="NZ_BAAAEM010000003.1"/>
</dbReference>